<protein>
    <submittedName>
        <fullName evidence="1">Uncharacterized protein</fullName>
    </submittedName>
</protein>
<sequence length="66" mass="7656">MVREKQRERAFSDETKVGLVGTVDDRWVIVSNFSLDTAPLTAARLLHTNLEQREPWLAKDEDEDEQ</sequence>
<evidence type="ECO:0000313" key="2">
    <source>
        <dbReference type="Proteomes" id="UP000237347"/>
    </source>
</evidence>
<proteinExistence type="predicted"/>
<gene>
    <name evidence="1" type="ORF">CFP56_030580</name>
</gene>
<name>A0AAW0LSZ7_QUESU</name>
<accession>A0AAW0LSZ7</accession>
<reference evidence="1 2" key="1">
    <citation type="journal article" date="2018" name="Sci. Data">
        <title>The draft genome sequence of cork oak.</title>
        <authorList>
            <person name="Ramos A.M."/>
            <person name="Usie A."/>
            <person name="Barbosa P."/>
            <person name="Barros P.M."/>
            <person name="Capote T."/>
            <person name="Chaves I."/>
            <person name="Simoes F."/>
            <person name="Abreu I."/>
            <person name="Carrasquinho I."/>
            <person name="Faro C."/>
            <person name="Guimaraes J.B."/>
            <person name="Mendonca D."/>
            <person name="Nobrega F."/>
            <person name="Rodrigues L."/>
            <person name="Saibo N.J.M."/>
            <person name="Varela M.C."/>
            <person name="Egas C."/>
            <person name="Matos J."/>
            <person name="Miguel C.M."/>
            <person name="Oliveira M.M."/>
            <person name="Ricardo C.P."/>
            <person name="Goncalves S."/>
        </authorList>
    </citation>
    <scope>NUCLEOTIDE SEQUENCE [LARGE SCALE GENOMIC DNA]</scope>
    <source>
        <strain evidence="2">cv. HL8</strain>
    </source>
</reference>
<keyword evidence="2" id="KW-1185">Reference proteome</keyword>
<dbReference type="EMBL" id="PKMF04000051">
    <property type="protein sequence ID" value="KAK7854793.1"/>
    <property type="molecule type" value="Genomic_DNA"/>
</dbReference>
<organism evidence="1 2">
    <name type="scientific">Quercus suber</name>
    <name type="common">Cork oak</name>
    <dbReference type="NCBI Taxonomy" id="58331"/>
    <lineage>
        <taxon>Eukaryota</taxon>
        <taxon>Viridiplantae</taxon>
        <taxon>Streptophyta</taxon>
        <taxon>Embryophyta</taxon>
        <taxon>Tracheophyta</taxon>
        <taxon>Spermatophyta</taxon>
        <taxon>Magnoliopsida</taxon>
        <taxon>eudicotyledons</taxon>
        <taxon>Gunneridae</taxon>
        <taxon>Pentapetalae</taxon>
        <taxon>rosids</taxon>
        <taxon>fabids</taxon>
        <taxon>Fagales</taxon>
        <taxon>Fagaceae</taxon>
        <taxon>Quercus</taxon>
    </lineage>
</organism>
<dbReference type="Proteomes" id="UP000237347">
    <property type="component" value="Unassembled WGS sequence"/>
</dbReference>
<dbReference type="AlphaFoldDB" id="A0AAW0LSZ7"/>
<evidence type="ECO:0000313" key="1">
    <source>
        <dbReference type="EMBL" id="KAK7854793.1"/>
    </source>
</evidence>
<comment type="caution">
    <text evidence="1">The sequence shown here is derived from an EMBL/GenBank/DDBJ whole genome shotgun (WGS) entry which is preliminary data.</text>
</comment>